<dbReference type="InterPro" id="IPR031766">
    <property type="entry name" value="RRM_occluded"/>
</dbReference>
<dbReference type="GO" id="GO:0006396">
    <property type="term" value="P:RNA processing"/>
    <property type="evidence" value="ECO:0007669"/>
    <property type="project" value="InterPro"/>
</dbReference>
<organism evidence="6 7">
    <name type="scientific">Meristemomyces frigidus</name>
    <dbReference type="NCBI Taxonomy" id="1508187"/>
    <lineage>
        <taxon>Eukaryota</taxon>
        <taxon>Fungi</taxon>
        <taxon>Dikarya</taxon>
        <taxon>Ascomycota</taxon>
        <taxon>Pezizomycotina</taxon>
        <taxon>Dothideomycetes</taxon>
        <taxon>Dothideomycetidae</taxon>
        <taxon>Mycosphaerellales</taxon>
        <taxon>Teratosphaeriaceae</taxon>
        <taxon>Meristemomyces</taxon>
    </lineage>
</organism>
<dbReference type="Gene3D" id="1.25.40.10">
    <property type="entry name" value="Tetratricopeptide repeat domain"/>
    <property type="match status" value="2"/>
</dbReference>
<dbReference type="Gene3D" id="3.30.70.330">
    <property type="match status" value="4"/>
</dbReference>
<dbReference type="Proteomes" id="UP001310890">
    <property type="component" value="Unassembled WGS sequence"/>
</dbReference>
<dbReference type="SUPFAM" id="SSF48452">
    <property type="entry name" value="TPR-like"/>
    <property type="match status" value="1"/>
</dbReference>
<feature type="domain" description="RRM" evidence="5">
    <location>
        <begin position="1035"/>
        <end position="1111"/>
    </location>
</feature>
<keyword evidence="1" id="KW-0677">Repeat</keyword>
<evidence type="ECO:0000313" key="6">
    <source>
        <dbReference type="EMBL" id="KAK5115306.1"/>
    </source>
</evidence>
<dbReference type="InterPro" id="IPR000504">
    <property type="entry name" value="RRM_dom"/>
</dbReference>
<reference evidence="6" key="1">
    <citation type="submission" date="2023-08" db="EMBL/GenBank/DDBJ databases">
        <title>Black Yeasts Isolated from many extreme environments.</title>
        <authorList>
            <person name="Coleine C."/>
            <person name="Stajich J.E."/>
            <person name="Selbmann L."/>
        </authorList>
    </citation>
    <scope>NUCLEOTIDE SEQUENCE</scope>
    <source>
        <strain evidence="6">CCFEE 5401</strain>
    </source>
</reference>
<dbReference type="InterPro" id="IPR035979">
    <property type="entry name" value="RBD_domain_sf"/>
</dbReference>
<feature type="region of interest" description="Disordered" evidence="4">
    <location>
        <begin position="117"/>
        <end position="136"/>
    </location>
</feature>
<evidence type="ECO:0000256" key="4">
    <source>
        <dbReference type="SAM" id="MobiDB-lite"/>
    </source>
</evidence>
<dbReference type="InterPro" id="IPR012677">
    <property type="entry name" value="Nucleotide-bd_a/b_plait_sf"/>
</dbReference>
<feature type="compositionally biased region" description="Basic and acidic residues" evidence="4">
    <location>
        <begin position="1146"/>
        <end position="1156"/>
    </location>
</feature>
<feature type="region of interest" description="Disordered" evidence="4">
    <location>
        <begin position="1262"/>
        <end position="1292"/>
    </location>
</feature>
<feature type="compositionally biased region" description="Polar residues" evidence="4">
    <location>
        <begin position="117"/>
        <end position="130"/>
    </location>
</feature>
<protein>
    <recommendedName>
        <fullName evidence="5">RRM domain-containing protein</fullName>
    </recommendedName>
</protein>
<dbReference type="EMBL" id="JAVRRL010000013">
    <property type="protein sequence ID" value="KAK5115306.1"/>
    <property type="molecule type" value="Genomic_DNA"/>
</dbReference>
<keyword evidence="2 3" id="KW-0694">RNA-binding</keyword>
<name>A0AAN7THA8_9PEZI</name>
<dbReference type="SMART" id="SM00360">
    <property type="entry name" value="RRM"/>
    <property type="match status" value="4"/>
</dbReference>
<dbReference type="InterPro" id="IPR011990">
    <property type="entry name" value="TPR-like_helical_dom_sf"/>
</dbReference>
<accession>A0AAN7THA8</accession>
<feature type="region of interest" description="Disordered" evidence="4">
    <location>
        <begin position="820"/>
        <end position="865"/>
    </location>
</feature>
<dbReference type="CDD" id="cd00590">
    <property type="entry name" value="RRM_SF"/>
    <property type="match status" value="1"/>
</dbReference>
<dbReference type="Pfam" id="PF00076">
    <property type="entry name" value="RRM_1"/>
    <property type="match status" value="3"/>
</dbReference>
<evidence type="ECO:0000313" key="7">
    <source>
        <dbReference type="Proteomes" id="UP001310890"/>
    </source>
</evidence>
<comment type="caution">
    <text evidence="6">The sequence shown here is derived from an EMBL/GenBank/DDBJ whole genome shotgun (WGS) entry which is preliminary data.</text>
</comment>
<dbReference type="PANTHER" id="PTHR10352">
    <property type="entry name" value="EUKARYOTIC TRANSLATION INITIATION FACTOR 3 SUBUNIT G"/>
    <property type="match status" value="1"/>
</dbReference>
<feature type="compositionally biased region" description="Low complexity" evidence="4">
    <location>
        <begin position="1"/>
        <end position="15"/>
    </location>
</feature>
<evidence type="ECO:0000256" key="2">
    <source>
        <dbReference type="ARBA" id="ARBA00022884"/>
    </source>
</evidence>
<feature type="domain" description="RRM" evidence="5">
    <location>
        <begin position="867"/>
        <end position="942"/>
    </location>
</feature>
<dbReference type="InterPro" id="IPR003107">
    <property type="entry name" value="HAT"/>
</dbReference>
<proteinExistence type="predicted"/>
<sequence length="1350" mass="149756">MNISSLLSPQSSPSPAKKRDDAIPATTPTPRKVRSRPAASKRNSSLSHEVFRQALPEVPTTTPDQQYSPAQQAFPLHSVIEAAPGFRPLYQQSGPTSNPAPFAPAQIQEGHGYASKGTLTASRHSSTPQMETLAGKLAAQASQVEISPSNKAIDLASMQQQQPNQQTNTYTNVRHAEVPQSHHRPSIASAIAPPISRNASGQSLADLTMAEAPAQTPPRENFTSSILDEVDSQTVTDLMNQLNQNSYAYDSHVQLIGLLHKGFVAHVSASDHATSLARTYEFLTEMRQAREAMDTRFAVGEDIWFDWLADEMLLAQTAEERISVTEMFQKAVQDEPMSLKIWLEYGKWVRSCFAACNDAQPSNGWTEEDKEVCRELFTLETLANVYEQAVAATQWRVHDSHMIWNLHAELVVHGISESPAANDVTRLREMYLQRLQVPHSHSTETAQAYWLIMSRYNPNSWEAVMAQSNELAAPARKQMALRGEHEMTLERALNLDDKDATFSAFSTYLQWERKYKSRGAYGPELLRALYERALLRFPTYTEWWLDYIDLLTTDSKNASVLALVERATRHCPWSGDLWSRRILRSDVEGMPHVEIEATKHRATNSGLLAVGGMEELLKVLQQWCSYLRRLAFRPSSTEDELDTAEVGIASALEDIQQAGRTIYGDDFQGDPLYRLETIQIKFLAEARRVPDGREIYRRLVPKHKHSYDFWATYYTWELWMWGHERMSEATRVETTENGPHKATAVMQEALSQRDLDWPEKVLDMYLNHFQQHESPEQLQRALVEGREFSKRLVVRKAKEAENAAKEQPAAIPVPLVVAGGEKRKADDPPADDIDGRYKKAKVESTTAGTDEASESKAAQAKRDRENTTITIRNMALDASEDEIIKFFRDVGKPRSINVLRDTLNTTASATVEFDSQEDVLAAKTRNGRELGGREVQIQSGTQNTLYVANYPAEYDEGTIRSLFDSYGDIVSVRFPSLKYDSRRRFCYVTFLTEDMARKAEATMDNKSIDAKHKLIAKIANPGAKKQRSGAKAEGRELFVKNMDRTATEGDVKEFFRQFGEVQNVNLVKLVNNKRTGTGFIVYATAAEAERALGVNNKPWRDRILHVEISATNAEGRAAPSERAKKEDVIVKSAPAAISASPQPEPGPDHPNGRRGSDVSMASATNPPTRDDEAYRTARERKIAVFDLPDTVNDARIQAAMEVFGPITKIQLRREKSGAIVEFANINDAFNVRQGVDVSGLGEKVTTGDVADLLSKARKKKDGGAVALGGGMRPSNFSRPGQQRGGRRGGLGFKRGGGYGIGSGANAAAVTGNAEASSGNGIAGAKSNADFRAMLEKSKVQPAAGEDQAAP</sequence>
<feature type="region of interest" description="Disordered" evidence="4">
    <location>
        <begin position="1134"/>
        <end position="1174"/>
    </location>
</feature>
<feature type="domain" description="RRM" evidence="5">
    <location>
        <begin position="943"/>
        <end position="1021"/>
    </location>
</feature>
<evidence type="ECO:0000259" key="5">
    <source>
        <dbReference type="PROSITE" id="PS50102"/>
    </source>
</evidence>
<feature type="region of interest" description="Disordered" evidence="4">
    <location>
        <begin position="1"/>
        <end position="51"/>
    </location>
</feature>
<dbReference type="GO" id="GO:0003723">
    <property type="term" value="F:RNA binding"/>
    <property type="evidence" value="ECO:0007669"/>
    <property type="project" value="UniProtKB-UniRule"/>
</dbReference>
<dbReference type="Pfam" id="PF16842">
    <property type="entry name" value="RRM_occluded"/>
    <property type="match status" value="1"/>
</dbReference>
<evidence type="ECO:0000256" key="1">
    <source>
        <dbReference type="ARBA" id="ARBA00022737"/>
    </source>
</evidence>
<gene>
    <name evidence="6" type="ORF">LTR62_001506</name>
</gene>
<dbReference type="PROSITE" id="PS50102">
    <property type="entry name" value="RRM"/>
    <property type="match status" value="3"/>
</dbReference>
<evidence type="ECO:0000256" key="3">
    <source>
        <dbReference type="PROSITE-ProRule" id="PRU00176"/>
    </source>
</evidence>
<feature type="compositionally biased region" description="Basic and acidic residues" evidence="4">
    <location>
        <begin position="820"/>
        <end position="842"/>
    </location>
</feature>
<dbReference type="SMART" id="SM00386">
    <property type="entry name" value="HAT"/>
    <property type="match status" value="3"/>
</dbReference>
<dbReference type="SUPFAM" id="SSF54928">
    <property type="entry name" value="RNA-binding domain, RBD"/>
    <property type="match status" value="2"/>
</dbReference>